<keyword evidence="4 9" id="KW-0812">Transmembrane</keyword>
<evidence type="ECO:0000313" key="11">
    <source>
        <dbReference type="RefSeq" id="XP_017779112.1"/>
    </source>
</evidence>
<keyword evidence="8 9" id="KW-0472">Membrane</keyword>
<evidence type="ECO:0000256" key="8">
    <source>
        <dbReference type="ARBA" id="ARBA00023136"/>
    </source>
</evidence>
<dbReference type="Pfam" id="PF12597">
    <property type="entry name" value="Cox20"/>
    <property type="match status" value="1"/>
</dbReference>
<accession>A0ABM1MX12</accession>
<keyword evidence="5" id="KW-0999">Mitochondrion inner membrane</keyword>
<name>A0ABM1MX12_NICVS</name>
<protein>
    <recommendedName>
        <fullName evidence="3">Cytochrome c oxidase assembly protein COX20, mitochondrial</fullName>
    </recommendedName>
</protein>
<gene>
    <name evidence="11" type="primary">LOC108564548</name>
</gene>
<evidence type="ECO:0000256" key="4">
    <source>
        <dbReference type="ARBA" id="ARBA00022692"/>
    </source>
</evidence>
<organism evidence="10 11">
    <name type="scientific">Nicrophorus vespilloides</name>
    <name type="common">Boreal carrion beetle</name>
    <dbReference type="NCBI Taxonomy" id="110193"/>
    <lineage>
        <taxon>Eukaryota</taxon>
        <taxon>Metazoa</taxon>
        <taxon>Ecdysozoa</taxon>
        <taxon>Arthropoda</taxon>
        <taxon>Hexapoda</taxon>
        <taxon>Insecta</taxon>
        <taxon>Pterygota</taxon>
        <taxon>Neoptera</taxon>
        <taxon>Endopterygota</taxon>
        <taxon>Coleoptera</taxon>
        <taxon>Polyphaga</taxon>
        <taxon>Staphyliniformia</taxon>
        <taxon>Silphidae</taxon>
        <taxon>Nicrophorinae</taxon>
        <taxon>Nicrophorus</taxon>
    </lineage>
</organism>
<comment type="subcellular location">
    <subcellularLocation>
        <location evidence="1">Mitochondrion inner membrane</location>
    </subcellularLocation>
</comment>
<keyword evidence="6 9" id="KW-1133">Transmembrane helix</keyword>
<evidence type="ECO:0000256" key="2">
    <source>
        <dbReference type="ARBA" id="ARBA00009575"/>
    </source>
</evidence>
<evidence type="ECO:0000256" key="5">
    <source>
        <dbReference type="ARBA" id="ARBA00022792"/>
    </source>
</evidence>
<dbReference type="RefSeq" id="XP_017779112.1">
    <property type="nucleotide sequence ID" value="XM_017923623.1"/>
</dbReference>
<evidence type="ECO:0000313" key="10">
    <source>
        <dbReference type="Proteomes" id="UP000695000"/>
    </source>
</evidence>
<dbReference type="PRINTS" id="PR02049">
    <property type="entry name" value="PROTEINF36A"/>
</dbReference>
<dbReference type="PANTHER" id="PTHR31586:SF1">
    <property type="entry name" value="CYTOCHROME C OXIDASE ASSEMBLY PROTEIN COX20, MITOCHONDRIAL"/>
    <property type="match status" value="1"/>
</dbReference>
<proteinExistence type="inferred from homology"/>
<evidence type="ECO:0000256" key="1">
    <source>
        <dbReference type="ARBA" id="ARBA00004273"/>
    </source>
</evidence>
<comment type="similarity">
    <text evidence="2">Belongs to the COX20 family.</text>
</comment>
<feature type="transmembrane region" description="Helical" evidence="9">
    <location>
        <begin position="52"/>
        <end position="69"/>
    </location>
</feature>
<keyword evidence="7" id="KW-0496">Mitochondrion</keyword>
<dbReference type="PANTHER" id="PTHR31586">
    <property type="entry name" value="CYTOCHROME C OXIDASE PROTEIN 20"/>
    <property type="match status" value="1"/>
</dbReference>
<evidence type="ECO:0000256" key="6">
    <source>
        <dbReference type="ARBA" id="ARBA00022989"/>
    </source>
</evidence>
<dbReference type="GeneID" id="108564548"/>
<feature type="transmembrane region" description="Helical" evidence="9">
    <location>
        <begin position="27"/>
        <end position="45"/>
    </location>
</feature>
<evidence type="ECO:0000256" key="3">
    <source>
        <dbReference type="ARBA" id="ARBA00017689"/>
    </source>
</evidence>
<evidence type="ECO:0000256" key="9">
    <source>
        <dbReference type="SAM" id="Phobius"/>
    </source>
</evidence>
<dbReference type="PIRSF" id="PIRSF007871">
    <property type="entry name" value="Cox20"/>
    <property type="match status" value="1"/>
</dbReference>
<keyword evidence="10" id="KW-1185">Reference proteome</keyword>
<dbReference type="InterPro" id="IPR022533">
    <property type="entry name" value="Cox20"/>
</dbReference>
<reference evidence="11" key="1">
    <citation type="submission" date="2025-08" db="UniProtKB">
        <authorList>
            <consortium name="RefSeq"/>
        </authorList>
    </citation>
    <scope>IDENTIFICATION</scope>
    <source>
        <tissue evidence="11">Whole Larva</tissue>
    </source>
</reference>
<dbReference type="Proteomes" id="UP000695000">
    <property type="component" value="Unplaced"/>
</dbReference>
<evidence type="ECO:0000256" key="7">
    <source>
        <dbReference type="ARBA" id="ARBA00023128"/>
    </source>
</evidence>
<sequence length="111" mass="12603">MAEGGEMNKSFKIFGTDVSKMPCFRNSYLYGIGGGIGIGLTYFMLTSRTKASCHFGVASFAVITLSYWTQCRYNYSKLKFDMARTQELMKKHSMYEGTEMEKKLQGKLKEA</sequence>